<dbReference type="SUPFAM" id="SSF52540">
    <property type="entry name" value="P-loop containing nucleoside triphosphate hydrolases"/>
    <property type="match status" value="1"/>
</dbReference>
<evidence type="ECO:0000313" key="1">
    <source>
        <dbReference type="EMBL" id="ACB53742.1"/>
    </source>
</evidence>
<accession>B1WTM7</accession>
<dbReference type="InterPro" id="IPR027417">
    <property type="entry name" value="P-loop_NTPase"/>
</dbReference>
<dbReference type="AlphaFoldDB" id="B1WTM7"/>
<dbReference type="InterPro" id="IPR018831">
    <property type="entry name" value="Uncharacterised_NKWYS"/>
</dbReference>
<keyword evidence="2" id="KW-1185">Reference proteome</keyword>
<dbReference type="STRING" id="43989.cce_4394"/>
<proteinExistence type="predicted"/>
<dbReference type="Pfam" id="PF10364">
    <property type="entry name" value="NKWYS"/>
    <property type="match status" value="1"/>
</dbReference>
<evidence type="ECO:0000313" key="2">
    <source>
        <dbReference type="Proteomes" id="UP000001203"/>
    </source>
</evidence>
<gene>
    <name evidence="1" type="ordered locus">cce_4394</name>
</gene>
<name>B1WTM7_CROS5</name>
<sequence>MNMNIINQLFTSNLKRVKEAYYLYQFKNRLIQEMSQPEFILVHQMGKVGSMSIYNSLKKLNLESPIYHTHNLVPSNFNNFEEKIKIHPHRSQKERLITEWYLYQEILKNFNSKKWKIITLVREPISKNVSDFFENLKNPFFHRNGTIENKSVDELIDEFIKNFHHRWVLNWLDNNINSVFGIDVFKEKFPQNQGYQIFKANNVELLLIRTENINDKIEESMKEFTNLEEFSIKNTNIGKKKNYAQKYDRFQQSINLPESYIDEMYNSKYTQHFYGQEEIKKFKEKWLKKS</sequence>
<dbReference type="eggNOG" id="COG0457">
    <property type="taxonomic scope" value="Bacteria"/>
</dbReference>
<dbReference type="HOGENOM" id="CLU_080931_0_0_3"/>
<dbReference type="KEGG" id="cyt:cce_4394"/>
<dbReference type="Proteomes" id="UP000001203">
    <property type="component" value="Chromosome circular"/>
</dbReference>
<protein>
    <recommendedName>
        <fullName evidence="3">Capsular polysaccharide synthesis protein</fullName>
    </recommendedName>
</protein>
<reference evidence="1 2" key="1">
    <citation type="journal article" date="2008" name="Proc. Natl. Acad. Sci. U.S.A.">
        <title>The genome of Cyanothece 51142, a unicellular diazotrophic cyanobacterium important in the marine nitrogen cycle.</title>
        <authorList>
            <person name="Welsh E.A."/>
            <person name="Liberton M."/>
            <person name="Stoeckel J."/>
            <person name="Loh T."/>
            <person name="Elvitigala T."/>
            <person name="Wang C."/>
            <person name="Wollam A."/>
            <person name="Fulton R.S."/>
            <person name="Clifton S.W."/>
            <person name="Jacobs J.M."/>
            <person name="Aurora R."/>
            <person name="Ghosh B.K."/>
            <person name="Sherman L.A."/>
            <person name="Smith R.D."/>
            <person name="Wilson R.K."/>
            <person name="Pakrasi H.B."/>
        </authorList>
    </citation>
    <scope>NUCLEOTIDE SEQUENCE [LARGE SCALE GENOMIC DNA]</scope>
    <source>
        <strain evidence="2">ATCC 51142 / BH68</strain>
    </source>
</reference>
<organism evidence="1 2">
    <name type="scientific">Crocosphaera subtropica (strain ATCC 51142 / BH68)</name>
    <name type="common">Cyanothece sp. (strain ATCC 51142)</name>
    <dbReference type="NCBI Taxonomy" id="43989"/>
    <lineage>
        <taxon>Bacteria</taxon>
        <taxon>Bacillati</taxon>
        <taxon>Cyanobacteriota</taxon>
        <taxon>Cyanophyceae</taxon>
        <taxon>Oscillatoriophycideae</taxon>
        <taxon>Chroococcales</taxon>
        <taxon>Aphanothecaceae</taxon>
        <taxon>Crocosphaera</taxon>
        <taxon>Crocosphaera subtropica</taxon>
    </lineage>
</organism>
<evidence type="ECO:0008006" key="3">
    <source>
        <dbReference type="Google" id="ProtNLM"/>
    </source>
</evidence>
<dbReference type="EMBL" id="CP000806">
    <property type="protein sequence ID" value="ACB53742.1"/>
    <property type="molecule type" value="Genomic_DNA"/>
</dbReference>
<dbReference type="Gene3D" id="3.40.50.300">
    <property type="entry name" value="P-loop containing nucleotide triphosphate hydrolases"/>
    <property type="match status" value="1"/>
</dbReference>